<comment type="caution">
    <text evidence="10">The sequence shown here is derived from an EMBL/GenBank/DDBJ whole genome shotgun (WGS) entry which is preliminary data.</text>
</comment>
<dbReference type="InterPro" id="IPR036837">
    <property type="entry name" value="Cation_efflux_CTD_sf"/>
</dbReference>
<dbReference type="InterPro" id="IPR050291">
    <property type="entry name" value="CDF_Transporter"/>
</dbReference>
<dbReference type="Gene3D" id="3.30.70.1350">
    <property type="entry name" value="Cation efflux protein, cytoplasmic domain"/>
    <property type="match status" value="1"/>
</dbReference>
<dbReference type="Proteomes" id="UP000310506">
    <property type="component" value="Unassembled WGS sequence"/>
</dbReference>
<feature type="transmembrane region" description="Helical" evidence="7">
    <location>
        <begin position="21"/>
        <end position="41"/>
    </location>
</feature>
<dbReference type="PANTHER" id="PTHR43840">
    <property type="entry name" value="MITOCHONDRIAL METAL TRANSPORTER 1-RELATED"/>
    <property type="match status" value="1"/>
</dbReference>
<accession>A0A4S3B290</accession>
<keyword evidence="4 7" id="KW-0812">Transmembrane</keyword>
<proteinExistence type="inferred from homology"/>
<dbReference type="EMBL" id="SDGV01000015">
    <property type="protein sequence ID" value="THB61171.1"/>
    <property type="molecule type" value="Genomic_DNA"/>
</dbReference>
<name>A0A4S3B290_9ENTE</name>
<dbReference type="GO" id="GO:0008324">
    <property type="term" value="F:monoatomic cation transmembrane transporter activity"/>
    <property type="evidence" value="ECO:0007669"/>
    <property type="project" value="InterPro"/>
</dbReference>
<comment type="subcellular location">
    <subcellularLocation>
        <location evidence="1">Membrane</location>
        <topology evidence="1">Multi-pass membrane protein</topology>
    </subcellularLocation>
</comment>
<evidence type="ECO:0000256" key="1">
    <source>
        <dbReference type="ARBA" id="ARBA00004141"/>
    </source>
</evidence>
<feature type="transmembrane region" description="Helical" evidence="7">
    <location>
        <begin position="128"/>
        <end position="146"/>
    </location>
</feature>
<evidence type="ECO:0000256" key="7">
    <source>
        <dbReference type="SAM" id="Phobius"/>
    </source>
</evidence>
<keyword evidence="5 7" id="KW-1133">Transmembrane helix</keyword>
<comment type="similarity">
    <text evidence="2">Belongs to the cation diffusion facilitator (CDF) transporter (TC 2.A.4) family.</text>
</comment>
<dbReference type="InterPro" id="IPR002524">
    <property type="entry name" value="Cation_efflux"/>
</dbReference>
<dbReference type="NCBIfam" id="TIGR01297">
    <property type="entry name" value="CDF"/>
    <property type="match status" value="1"/>
</dbReference>
<dbReference type="GO" id="GO:0016020">
    <property type="term" value="C:membrane"/>
    <property type="evidence" value="ECO:0007669"/>
    <property type="project" value="UniProtKB-SubCell"/>
</dbReference>
<keyword evidence="3" id="KW-0813">Transport</keyword>
<feature type="transmembrane region" description="Helical" evidence="7">
    <location>
        <begin position="90"/>
        <end position="108"/>
    </location>
</feature>
<dbReference type="PANTHER" id="PTHR43840:SF50">
    <property type="entry name" value="MANGANESE EFFLUX SYSTEM PROTEIN MNES"/>
    <property type="match status" value="1"/>
</dbReference>
<evidence type="ECO:0000313" key="11">
    <source>
        <dbReference type="Proteomes" id="UP000310506"/>
    </source>
</evidence>
<sequence>MKSTLDNRMKYFEGIKQSTKIAYLNLFVFILLFGAELIIALTSHSKALLAASFNNLSSIIISVGIIFGLKVSLKNPSHSHSKGYQQFETLGNLFSSFMMFLMSAYIVFDGINGIRHAAAISQRKASMLPAFVAIGAGLIMLLIYLINQYHYKKIESNSVKTLMKDAFSDTLMNFGTAFGIILAVKLNPLFDGFTAAVLGLILSRMSYLVVKDNVFHLSDGFNPDLIKNYFIVIEQIPGVERIVDITGRMFGDAVAVDVTIEVSGTITVSDGGLIADAIEKELTSHFDIFDVDVQVKPKSL</sequence>
<feature type="transmembrane region" description="Helical" evidence="7">
    <location>
        <begin position="47"/>
        <end position="69"/>
    </location>
</feature>
<evidence type="ECO:0000256" key="5">
    <source>
        <dbReference type="ARBA" id="ARBA00022989"/>
    </source>
</evidence>
<feature type="transmembrane region" description="Helical" evidence="7">
    <location>
        <begin position="166"/>
        <end position="186"/>
    </location>
</feature>
<keyword evidence="6 7" id="KW-0472">Membrane</keyword>
<evidence type="ECO:0000256" key="6">
    <source>
        <dbReference type="ARBA" id="ARBA00023136"/>
    </source>
</evidence>
<dbReference type="Pfam" id="PF16916">
    <property type="entry name" value="ZT_dimer"/>
    <property type="match status" value="1"/>
</dbReference>
<dbReference type="RefSeq" id="WP_136136865.1">
    <property type="nucleotide sequence ID" value="NZ_SDGV01000015.1"/>
</dbReference>
<evidence type="ECO:0000256" key="4">
    <source>
        <dbReference type="ARBA" id="ARBA00022692"/>
    </source>
</evidence>
<evidence type="ECO:0000256" key="3">
    <source>
        <dbReference type="ARBA" id="ARBA00022448"/>
    </source>
</evidence>
<dbReference type="AlphaFoldDB" id="A0A4S3B290"/>
<evidence type="ECO:0000256" key="2">
    <source>
        <dbReference type="ARBA" id="ARBA00008114"/>
    </source>
</evidence>
<feature type="domain" description="Cation efflux protein cytoplasmic" evidence="9">
    <location>
        <begin position="232"/>
        <end position="297"/>
    </location>
</feature>
<evidence type="ECO:0000259" key="8">
    <source>
        <dbReference type="Pfam" id="PF01545"/>
    </source>
</evidence>
<dbReference type="InterPro" id="IPR058533">
    <property type="entry name" value="Cation_efflux_TM"/>
</dbReference>
<feature type="domain" description="Cation efflux protein transmembrane" evidence="8">
    <location>
        <begin position="25"/>
        <end position="217"/>
    </location>
</feature>
<evidence type="ECO:0000259" key="9">
    <source>
        <dbReference type="Pfam" id="PF16916"/>
    </source>
</evidence>
<dbReference type="Pfam" id="PF01545">
    <property type="entry name" value="Cation_efflux"/>
    <property type="match status" value="1"/>
</dbReference>
<organism evidence="10 11">
    <name type="scientific">Vagococcus silagei</name>
    <dbReference type="NCBI Taxonomy" id="2508885"/>
    <lineage>
        <taxon>Bacteria</taxon>
        <taxon>Bacillati</taxon>
        <taxon>Bacillota</taxon>
        <taxon>Bacilli</taxon>
        <taxon>Lactobacillales</taxon>
        <taxon>Enterococcaceae</taxon>
        <taxon>Vagococcus</taxon>
    </lineage>
</organism>
<dbReference type="SUPFAM" id="SSF161111">
    <property type="entry name" value="Cation efflux protein transmembrane domain-like"/>
    <property type="match status" value="1"/>
</dbReference>
<gene>
    <name evidence="10" type="ORF">ESZ54_06525</name>
</gene>
<dbReference type="InterPro" id="IPR027470">
    <property type="entry name" value="Cation_efflux_CTD"/>
</dbReference>
<reference evidence="10 11" key="1">
    <citation type="submission" date="2019-01" db="EMBL/GenBank/DDBJ databases">
        <title>Vagococcus silagei sp. nov. isolated from brewer's grain.</title>
        <authorList>
            <person name="Guu J.-R."/>
        </authorList>
    </citation>
    <scope>NUCLEOTIDE SEQUENCE [LARGE SCALE GENOMIC DNA]</scope>
    <source>
        <strain evidence="10 11">2B-2</strain>
    </source>
</reference>
<keyword evidence="11" id="KW-1185">Reference proteome</keyword>
<dbReference type="OrthoDB" id="9806522at2"/>
<dbReference type="Gene3D" id="1.20.1510.10">
    <property type="entry name" value="Cation efflux protein transmembrane domain"/>
    <property type="match status" value="1"/>
</dbReference>
<dbReference type="SUPFAM" id="SSF160240">
    <property type="entry name" value="Cation efflux protein cytoplasmic domain-like"/>
    <property type="match status" value="1"/>
</dbReference>
<dbReference type="InterPro" id="IPR027469">
    <property type="entry name" value="Cation_efflux_TMD_sf"/>
</dbReference>
<evidence type="ECO:0000313" key="10">
    <source>
        <dbReference type="EMBL" id="THB61171.1"/>
    </source>
</evidence>
<protein>
    <submittedName>
        <fullName evidence="10">Cation transporter</fullName>
    </submittedName>
</protein>